<feature type="transmembrane region" description="Helical" evidence="10">
    <location>
        <begin position="1010"/>
        <end position="1026"/>
    </location>
</feature>
<feature type="transmembrane region" description="Helical" evidence="10">
    <location>
        <begin position="311"/>
        <end position="331"/>
    </location>
</feature>
<dbReference type="PANTHER" id="PTHR24223">
    <property type="entry name" value="ATP-BINDING CASSETTE SUB-FAMILY C"/>
    <property type="match status" value="1"/>
</dbReference>
<feature type="transmembrane region" description="Helical" evidence="10">
    <location>
        <begin position="1093"/>
        <end position="1117"/>
    </location>
</feature>
<dbReference type="InterPro" id="IPR036640">
    <property type="entry name" value="ABC1_TM_sf"/>
</dbReference>
<evidence type="ECO:0000256" key="6">
    <source>
        <dbReference type="ARBA" id="ARBA00022840"/>
    </source>
</evidence>
<keyword evidence="5" id="KW-0547">Nucleotide-binding</keyword>
<dbReference type="EMBL" id="JARJCW010000085">
    <property type="protein sequence ID" value="KAJ7196273.1"/>
    <property type="molecule type" value="Genomic_DNA"/>
</dbReference>
<keyword evidence="2" id="KW-0813">Transport</keyword>
<dbReference type="InterPro" id="IPR027417">
    <property type="entry name" value="P-loop_NTPase"/>
</dbReference>
<dbReference type="SUPFAM" id="SSF52540">
    <property type="entry name" value="P-loop containing nucleoside triphosphate hydrolases"/>
    <property type="match status" value="2"/>
</dbReference>
<dbReference type="Gene3D" id="1.20.1560.10">
    <property type="entry name" value="ABC transporter type 1, transmembrane domain"/>
    <property type="match status" value="2"/>
</dbReference>
<dbReference type="InterPro" id="IPR003439">
    <property type="entry name" value="ABC_transporter-like_ATP-bd"/>
</dbReference>
<dbReference type="Proteomes" id="UP001219525">
    <property type="component" value="Unassembled WGS sequence"/>
</dbReference>
<keyword evidence="8 10" id="KW-0472">Membrane</keyword>
<feature type="transmembrane region" description="Helical" evidence="10">
    <location>
        <begin position="983"/>
        <end position="1004"/>
    </location>
</feature>
<evidence type="ECO:0000256" key="1">
    <source>
        <dbReference type="ARBA" id="ARBA00004651"/>
    </source>
</evidence>
<evidence type="ECO:0000256" key="10">
    <source>
        <dbReference type="SAM" id="Phobius"/>
    </source>
</evidence>
<dbReference type="InterPro" id="IPR044746">
    <property type="entry name" value="ABCC_6TM_D1"/>
</dbReference>
<feature type="transmembrane region" description="Helical" evidence="10">
    <location>
        <begin position="907"/>
        <end position="932"/>
    </location>
</feature>
<dbReference type="GO" id="GO:0005524">
    <property type="term" value="F:ATP binding"/>
    <property type="evidence" value="ECO:0007669"/>
    <property type="project" value="UniProtKB-KW"/>
</dbReference>
<feature type="transmembrane region" description="Helical" evidence="10">
    <location>
        <begin position="75"/>
        <end position="97"/>
    </location>
</feature>
<feature type="transmembrane region" description="Helical" evidence="10">
    <location>
        <begin position="279"/>
        <end position="299"/>
    </location>
</feature>
<protein>
    <submittedName>
        <fullName evidence="13">P-loop containing nucleoside triphosphate hydrolase protein</fullName>
    </submittedName>
</protein>
<feature type="transmembrane region" description="Helical" evidence="10">
    <location>
        <begin position="531"/>
        <end position="551"/>
    </location>
</feature>
<dbReference type="GO" id="GO:0140359">
    <property type="term" value="F:ABC-type transporter activity"/>
    <property type="evidence" value="ECO:0007669"/>
    <property type="project" value="InterPro"/>
</dbReference>
<dbReference type="InterPro" id="IPR003593">
    <property type="entry name" value="AAA+_ATPase"/>
</dbReference>
<feature type="transmembrane region" description="Helical" evidence="10">
    <location>
        <begin position="1047"/>
        <end position="1065"/>
    </location>
</feature>
<accession>A0AAD6UZW2</accession>
<dbReference type="InterPro" id="IPR011527">
    <property type="entry name" value="ABC1_TM_dom"/>
</dbReference>
<evidence type="ECO:0000256" key="7">
    <source>
        <dbReference type="ARBA" id="ARBA00022989"/>
    </source>
</evidence>
<feature type="transmembrane region" description="Helical" evidence="10">
    <location>
        <begin position="879"/>
        <end position="901"/>
    </location>
</feature>
<evidence type="ECO:0000256" key="3">
    <source>
        <dbReference type="ARBA" id="ARBA00022475"/>
    </source>
</evidence>
<evidence type="ECO:0000259" key="11">
    <source>
        <dbReference type="PROSITE" id="PS50893"/>
    </source>
</evidence>
<feature type="transmembrane region" description="Helical" evidence="10">
    <location>
        <begin position="390"/>
        <end position="423"/>
    </location>
</feature>
<dbReference type="InterPro" id="IPR017871">
    <property type="entry name" value="ABC_transporter-like_CS"/>
</dbReference>
<reference evidence="13" key="1">
    <citation type="submission" date="2023-03" db="EMBL/GenBank/DDBJ databases">
        <title>Massive genome expansion in bonnet fungi (Mycena s.s.) driven by repeated elements and novel gene families across ecological guilds.</title>
        <authorList>
            <consortium name="Lawrence Berkeley National Laboratory"/>
            <person name="Harder C.B."/>
            <person name="Miyauchi S."/>
            <person name="Viragh M."/>
            <person name="Kuo A."/>
            <person name="Thoen E."/>
            <person name="Andreopoulos B."/>
            <person name="Lu D."/>
            <person name="Skrede I."/>
            <person name="Drula E."/>
            <person name="Henrissat B."/>
            <person name="Morin E."/>
            <person name="Kohler A."/>
            <person name="Barry K."/>
            <person name="LaButti K."/>
            <person name="Morin E."/>
            <person name="Salamov A."/>
            <person name="Lipzen A."/>
            <person name="Mereny Z."/>
            <person name="Hegedus B."/>
            <person name="Baldrian P."/>
            <person name="Stursova M."/>
            <person name="Weitz H."/>
            <person name="Taylor A."/>
            <person name="Grigoriev I.V."/>
            <person name="Nagy L.G."/>
            <person name="Martin F."/>
            <person name="Kauserud H."/>
        </authorList>
    </citation>
    <scope>NUCLEOTIDE SEQUENCE</scope>
    <source>
        <strain evidence="13">9144</strain>
    </source>
</reference>
<organism evidence="13 14">
    <name type="scientific">Mycena pura</name>
    <dbReference type="NCBI Taxonomy" id="153505"/>
    <lineage>
        <taxon>Eukaryota</taxon>
        <taxon>Fungi</taxon>
        <taxon>Dikarya</taxon>
        <taxon>Basidiomycota</taxon>
        <taxon>Agaricomycotina</taxon>
        <taxon>Agaricomycetes</taxon>
        <taxon>Agaricomycetidae</taxon>
        <taxon>Agaricales</taxon>
        <taxon>Marasmiineae</taxon>
        <taxon>Mycenaceae</taxon>
        <taxon>Mycena</taxon>
    </lineage>
</organism>
<dbReference type="GO" id="GO:0005886">
    <property type="term" value="C:plasma membrane"/>
    <property type="evidence" value="ECO:0007669"/>
    <property type="project" value="UniProtKB-SubCell"/>
</dbReference>
<dbReference type="PANTHER" id="PTHR24223:SF399">
    <property type="entry name" value="ABC TRANSPORTER ATNG"/>
    <property type="match status" value="1"/>
</dbReference>
<feature type="transmembrane region" description="Helical" evidence="10">
    <location>
        <begin position="199"/>
        <end position="218"/>
    </location>
</feature>
<dbReference type="PROSITE" id="PS00211">
    <property type="entry name" value="ABC_TRANSPORTER_1"/>
    <property type="match status" value="2"/>
</dbReference>
<dbReference type="CDD" id="cd03244">
    <property type="entry name" value="ABCC_MRP_domain2"/>
    <property type="match status" value="1"/>
</dbReference>
<dbReference type="CDD" id="cd18580">
    <property type="entry name" value="ABC_6TM_ABCC_D2"/>
    <property type="match status" value="1"/>
</dbReference>
<sequence>MQRYYHASWIAVHSSNDRSSAHAIASIALANPEGPEFPQQSKLSTGIFLAAFIALLSRIVVNWNAPKCLPSQADILVALKIFFGVVYVAGTITILVSDDKSEWILLSTEAATAIAFAVASVSEHYHSIGPSTVTSLYAVYGTAFYGHSLRGLDGIEAPRVYLHATSGVAVSLVTLIFLESKSKRSLMLPMDPAPAYESTLSVLVKPFFLHLIPLLFAGSRRRITLTDLRDIPLHLMADPATEKLLAALAIEDKNSDLYLVKSTFRAFRGHFFSPVLPRLVLLAGTFAQVALVEQLISYVSDKSIPTERGSVLVVAHFVVYVSLAIATHVFYEKVNAFIVLYRSALAGSLYAKTLRLKYQAARELGQGAATTYMSVDVEKVTSGFQLLQDFWANVVTIVIACTMLWFKAGYVMFAPLLVIIALISFTSRISRFVGAAQNAWLTATDARIRLLTSVLGQLVPIKLGAYEAALEGKINALRKLEMKAFGRFLYLLMSLSRTIASIGGAASFLATLAAYALMLARRWGDLAPLDVSQIFTLFTIVNLLSGPLSMIGQYMPQLFAAYASLVRIQGFLQLPEKAQAEADPALHSADVSNGDASVEVSLRGCTFAWDDKTHILHDITLALAPGALHVVAGSVASGKSSLLMSILGETTLMAGTLTVRACKMALASQTPFIYPGTLRANILLNNPYNETFYEQVIYACGLHQDIEALPFQDMTKLGDRGTTLSGGQRQRLAIARAVYARADLLLLDDVFSALDGETEAHVFESLFGSEGMLKGKTTVLVTHGVHHLGRADKVIVMDGGKITHFGSFQQARDTGFVLTSSGELAVKNCQVVAKEAATTPTVIEEEKDEELNWNREQASRRGAYAFYVKCTGVLRASGLLWLIVIWSGIQIFAMVYLSMLASSGDHLGLWVAGYGAIVASTLVSMALTMTYFSYTLSSFTAPQIHSAELAGVMRSPISWITKTPLGTILNRFSQDMYAADRDFPFASINFCTSILAMTGTFVFIAMATPLLAFPLPMLVIGGAYFLRFYLATSKQFRRLELESKSPLYMLFATTVSGLITVRAYSAQAFFRAQNAAFVNESQGALHHRVTGQLFLRVFLLWFQTILACSVALLAVWLRDSTSATFLGIALSRLVSLGPILHNVLESLAVVENSSVAVDRIQEFAELPPEEAVSNEIQMNDLSAWPSEGSLTFADFSMKYRGDLPLVLRNVSFDLQGGLKIGVCGRTGSGKSSTVLALFRGIDQHLVTGKIAIDGVDIATVPLKQLRESMSIVTQDPFLWHGSIRENLDVANERTDCEIWKTLKLVEMYGAVSALDDKLDHIVVDDESFSKGQRQLLCLARALLGKKKIIILDESTSSMDHITNEKICHVVDTQMQGLTVLAVAHRICTCPGGCPLCVTNILFTQVLVLENGTIAEFDAPAVLLANPDSKFARLAATQGIYHPELFPAALL</sequence>
<evidence type="ECO:0000256" key="2">
    <source>
        <dbReference type="ARBA" id="ARBA00022448"/>
    </source>
</evidence>
<keyword evidence="3" id="KW-1003">Cell membrane</keyword>
<feature type="domain" description="ABC transmembrane type-1" evidence="12">
    <location>
        <begin position="342"/>
        <end position="560"/>
    </location>
</feature>
<feature type="transmembrane region" description="Helical" evidence="10">
    <location>
        <begin position="160"/>
        <end position="178"/>
    </location>
</feature>
<keyword evidence="14" id="KW-1185">Reference proteome</keyword>
<dbReference type="GO" id="GO:0016887">
    <property type="term" value="F:ATP hydrolysis activity"/>
    <property type="evidence" value="ECO:0007669"/>
    <property type="project" value="InterPro"/>
</dbReference>
<evidence type="ECO:0000313" key="13">
    <source>
        <dbReference type="EMBL" id="KAJ7196273.1"/>
    </source>
</evidence>
<dbReference type="Pfam" id="PF00005">
    <property type="entry name" value="ABC_tran"/>
    <property type="match status" value="2"/>
</dbReference>
<dbReference type="PROSITE" id="PS50929">
    <property type="entry name" value="ABC_TM1F"/>
    <property type="match status" value="2"/>
</dbReference>
<evidence type="ECO:0000259" key="12">
    <source>
        <dbReference type="PROSITE" id="PS50929"/>
    </source>
</evidence>
<dbReference type="SUPFAM" id="SSF90123">
    <property type="entry name" value="ABC transporter transmembrane region"/>
    <property type="match status" value="2"/>
</dbReference>
<dbReference type="Gene3D" id="3.40.50.300">
    <property type="entry name" value="P-loop containing nucleotide triphosphate hydrolases"/>
    <property type="match status" value="2"/>
</dbReference>
<dbReference type="InterPro" id="IPR044726">
    <property type="entry name" value="ABCC_6TM_D2"/>
</dbReference>
<dbReference type="PROSITE" id="PS50893">
    <property type="entry name" value="ABC_TRANSPORTER_2"/>
    <property type="match status" value="2"/>
</dbReference>
<keyword evidence="6" id="KW-0067">ATP-binding</keyword>
<feature type="domain" description="ABC transporter" evidence="11">
    <location>
        <begin position="1190"/>
        <end position="1435"/>
    </location>
</feature>
<feature type="transmembrane region" description="Helical" evidence="10">
    <location>
        <begin position="128"/>
        <end position="148"/>
    </location>
</feature>
<keyword evidence="7 10" id="KW-1133">Transmembrane helix</keyword>
<evidence type="ECO:0000256" key="9">
    <source>
        <dbReference type="ARBA" id="ARBA00023180"/>
    </source>
</evidence>
<gene>
    <name evidence="13" type="ORF">GGX14DRAFT_473874</name>
</gene>
<dbReference type="CDD" id="cd18579">
    <property type="entry name" value="ABC_6TM_ABCC_D1"/>
    <property type="match status" value="1"/>
</dbReference>
<name>A0AAD6UZW2_9AGAR</name>
<dbReference type="SMART" id="SM00382">
    <property type="entry name" value="AAA"/>
    <property type="match status" value="2"/>
</dbReference>
<evidence type="ECO:0000256" key="8">
    <source>
        <dbReference type="ARBA" id="ARBA00023136"/>
    </source>
</evidence>
<dbReference type="FunFam" id="3.40.50.300:FF:002145">
    <property type="entry name" value="ABC transporter (MsbA subfamily)"/>
    <property type="match status" value="1"/>
</dbReference>
<keyword evidence="4 10" id="KW-0812">Transmembrane</keyword>
<feature type="transmembrane region" description="Helical" evidence="10">
    <location>
        <begin position="43"/>
        <end position="63"/>
    </location>
</feature>
<feature type="transmembrane region" description="Helical" evidence="10">
    <location>
        <begin position="488"/>
        <end position="519"/>
    </location>
</feature>
<dbReference type="Pfam" id="PF00664">
    <property type="entry name" value="ABC_membrane"/>
    <property type="match status" value="2"/>
</dbReference>
<dbReference type="CDD" id="cd03250">
    <property type="entry name" value="ABCC_MRP_domain1"/>
    <property type="match status" value="1"/>
</dbReference>
<keyword evidence="13" id="KW-0378">Hydrolase</keyword>
<comment type="subcellular location">
    <subcellularLocation>
        <location evidence="1">Cell membrane</location>
        <topology evidence="1">Multi-pass membrane protein</topology>
    </subcellularLocation>
</comment>
<feature type="domain" description="ABC transmembrane type-1" evidence="12">
    <location>
        <begin position="882"/>
        <end position="1117"/>
    </location>
</feature>
<proteinExistence type="predicted"/>
<dbReference type="InterPro" id="IPR050173">
    <property type="entry name" value="ABC_transporter_C-like"/>
</dbReference>
<keyword evidence="9" id="KW-0325">Glycoprotein</keyword>
<evidence type="ECO:0000313" key="14">
    <source>
        <dbReference type="Proteomes" id="UP001219525"/>
    </source>
</evidence>
<evidence type="ECO:0000256" key="5">
    <source>
        <dbReference type="ARBA" id="ARBA00022741"/>
    </source>
</evidence>
<feature type="domain" description="ABC transporter" evidence="11">
    <location>
        <begin position="600"/>
        <end position="824"/>
    </location>
</feature>
<comment type="caution">
    <text evidence="13">The sequence shown here is derived from an EMBL/GenBank/DDBJ whole genome shotgun (WGS) entry which is preliminary data.</text>
</comment>
<evidence type="ECO:0000256" key="4">
    <source>
        <dbReference type="ARBA" id="ARBA00022692"/>
    </source>
</evidence>